<dbReference type="Proteomes" id="UP001276854">
    <property type="component" value="Unassembled WGS sequence"/>
</dbReference>
<keyword evidence="1" id="KW-0812">Transmembrane</keyword>
<dbReference type="RefSeq" id="WP_318062427.1">
    <property type="nucleotide sequence ID" value="NZ_JAWONS010000021.1"/>
</dbReference>
<keyword evidence="1" id="KW-1133">Transmembrane helix</keyword>
<name>A0ABU4GEV5_9CLOT</name>
<evidence type="ECO:0008006" key="4">
    <source>
        <dbReference type="Google" id="ProtNLM"/>
    </source>
</evidence>
<evidence type="ECO:0000256" key="1">
    <source>
        <dbReference type="SAM" id="Phobius"/>
    </source>
</evidence>
<evidence type="ECO:0000313" key="3">
    <source>
        <dbReference type="Proteomes" id="UP001276854"/>
    </source>
</evidence>
<sequence length="112" mass="12485">MKGNDELTAKVPRPIRAPRHLWGLTFKGVFALAAGTIFLTLLSWLIFSLLIDDQTIMVLAVAAAFVVSGGLIYLSIRIDEGTGEMQIGFLVRIIVWKLSRRNVSPEWEGKEE</sequence>
<evidence type="ECO:0000313" key="2">
    <source>
        <dbReference type="EMBL" id="MDW2796150.1"/>
    </source>
</evidence>
<feature type="non-terminal residue" evidence="2">
    <location>
        <position position="112"/>
    </location>
</feature>
<reference evidence="2 3" key="1">
    <citation type="submission" date="2023-10" db="EMBL/GenBank/DDBJ databases">
        <title>A novel Glycoside Hydrolase 43-Like Enzyme from Clostrdium boliviensis is an Endo-xylanase, and a Candidate for Xylooligosaccharides Production from Different Xylan Substrates.</title>
        <authorList>
            <person name="Alvarez M.T."/>
            <person name="Rocabado-Villegas L.R."/>
            <person name="Salas-Veizaga D.M."/>
            <person name="Linares-Pasten J.A."/>
            <person name="Gudmundsdottir E.E."/>
            <person name="Hreggvidsson G.O."/>
            <person name="Adlercreutz P."/>
            <person name="Nordberg Karlsson E."/>
        </authorList>
    </citation>
    <scope>NUCLEOTIDE SEQUENCE [LARGE SCALE GENOMIC DNA]</scope>
    <source>
        <strain evidence="2 3">E-1</strain>
    </source>
</reference>
<accession>A0ABU4GEV5</accession>
<comment type="caution">
    <text evidence="2">The sequence shown here is derived from an EMBL/GenBank/DDBJ whole genome shotgun (WGS) entry which is preliminary data.</text>
</comment>
<feature type="transmembrane region" description="Helical" evidence="1">
    <location>
        <begin position="21"/>
        <end position="50"/>
    </location>
</feature>
<dbReference type="EMBL" id="JAWONS010000021">
    <property type="protein sequence ID" value="MDW2796150.1"/>
    <property type="molecule type" value="Genomic_DNA"/>
</dbReference>
<gene>
    <name evidence="2" type="ORF">RZO55_00925</name>
</gene>
<protein>
    <recommendedName>
        <fullName evidence="4">PrgI family protein</fullName>
    </recommendedName>
</protein>
<keyword evidence="1" id="KW-0472">Membrane</keyword>
<proteinExistence type="predicted"/>
<feature type="transmembrane region" description="Helical" evidence="1">
    <location>
        <begin position="56"/>
        <end position="76"/>
    </location>
</feature>
<keyword evidence="3" id="KW-1185">Reference proteome</keyword>
<organism evidence="2 3">
    <name type="scientific">Clostridium boliviensis</name>
    <dbReference type="NCBI Taxonomy" id="318465"/>
    <lineage>
        <taxon>Bacteria</taxon>
        <taxon>Bacillati</taxon>
        <taxon>Bacillota</taxon>
        <taxon>Clostridia</taxon>
        <taxon>Eubacteriales</taxon>
        <taxon>Clostridiaceae</taxon>
        <taxon>Clostridium</taxon>
    </lineage>
</organism>